<evidence type="ECO:0000256" key="2">
    <source>
        <dbReference type="SAM" id="SignalP"/>
    </source>
</evidence>
<feature type="chain" id="PRO_5008787074" description="Corticotropin-releasing factor domain-containing protein" evidence="2">
    <location>
        <begin position="30"/>
        <end position="144"/>
    </location>
</feature>
<feature type="signal peptide" evidence="2">
    <location>
        <begin position="1"/>
        <end position="29"/>
    </location>
</feature>
<proteinExistence type="predicted"/>
<feature type="region of interest" description="Disordered" evidence="1">
    <location>
        <begin position="80"/>
        <end position="107"/>
    </location>
</feature>
<reference evidence="3 5" key="2">
    <citation type="journal article" date="2013" name="Nature">
        <title>Insights into bilaterian evolution from three spiralian genomes.</title>
        <authorList>
            <person name="Simakov O."/>
            <person name="Marletaz F."/>
            <person name="Cho S.J."/>
            <person name="Edsinger-Gonzales E."/>
            <person name="Havlak P."/>
            <person name="Hellsten U."/>
            <person name="Kuo D.H."/>
            <person name="Larsson T."/>
            <person name="Lv J."/>
            <person name="Arendt D."/>
            <person name="Savage R."/>
            <person name="Osoegawa K."/>
            <person name="de Jong P."/>
            <person name="Grimwood J."/>
            <person name="Chapman J.A."/>
            <person name="Shapiro H."/>
            <person name="Aerts A."/>
            <person name="Otillar R.P."/>
            <person name="Terry A.Y."/>
            <person name="Boore J.L."/>
            <person name="Grigoriev I.V."/>
            <person name="Lindberg D.R."/>
            <person name="Seaver E.C."/>
            <person name="Weisblat D.A."/>
            <person name="Putnam N.H."/>
            <person name="Rokhsar D.S."/>
        </authorList>
    </citation>
    <scope>NUCLEOTIDE SEQUENCE</scope>
    <source>
        <strain evidence="3 5">I ESC-2004</strain>
    </source>
</reference>
<gene>
    <name evidence="3" type="ORF">CAPTEDRAFT_185225</name>
</gene>
<protein>
    <recommendedName>
        <fullName evidence="6">Corticotropin-releasing factor domain-containing protein</fullName>
    </recommendedName>
</protein>
<evidence type="ECO:0000313" key="4">
    <source>
        <dbReference type="EnsemblMetazoa" id="CapteP185225"/>
    </source>
</evidence>
<evidence type="ECO:0008006" key="6">
    <source>
        <dbReference type="Google" id="ProtNLM"/>
    </source>
</evidence>
<evidence type="ECO:0000313" key="3">
    <source>
        <dbReference type="EMBL" id="ELT93933.1"/>
    </source>
</evidence>
<reference evidence="4" key="3">
    <citation type="submission" date="2015-06" db="UniProtKB">
        <authorList>
            <consortium name="EnsemblMetazoa"/>
        </authorList>
    </citation>
    <scope>IDENTIFICATION</scope>
</reference>
<dbReference type="Proteomes" id="UP000014760">
    <property type="component" value="Unassembled WGS sequence"/>
</dbReference>
<reference evidence="5" key="1">
    <citation type="submission" date="2012-12" db="EMBL/GenBank/DDBJ databases">
        <authorList>
            <person name="Hellsten U."/>
            <person name="Grimwood J."/>
            <person name="Chapman J.A."/>
            <person name="Shapiro H."/>
            <person name="Aerts A."/>
            <person name="Otillar R.P."/>
            <person name="Terry A.Y."/>
            <person name="Boore J.L."/>
            <person name="Simakov O."/>
            <person name="Marletaz F."/>
            <person name="Cho S.-J."/>
            <person name="Edsinger-Gonzales E."/>
            <person name="Havlak P."/>
            <person name="Kuo D.-H."/>
            <person name="Larsson T."/>
            <person name="Lv J."/>
            <person name="Arendt D."/>
            <person name="Savage R."/>
            <person name="Osoegawa K."/>
            <person name="de Jong P."/>
            <person name="Lindberg D.R."/>
            <person name="Seaver E.C."/>
            <person name="Weisblat D.A."/>
            <person name="Putnam N.H."/>
            <person name="Grigoriev I.V."/>
            <person name="Rokhsar D.S."/>
        </authorList>
    </citation>
    <scope>NUCLEOTIDE SEQUENCE</scope>
    <source>
        <strain evidence="5">I ESC-2004</strain>
    </source>
</reference>
<dbReference type="HOGENOM" id="CLU_1798290_0_0_1"/>
<keyword evidence="2" id="KW-0732">Signal</keyword>
<organism evidence="3">
    <name type="scientific">Capitella teleta</name>
    <name type="common">Polychaete worm</name>
    <dbReference type="NCBI Taxonomy" id="283909"/>
    <lineage>
        <taxon>Eukaryota</taxon>
        <taxon>Metazoa</taxon>
        <taxon>Spiralia</taxon>
        <taxon>Lophotrochozoa</taxon>
        <taxon>Annelida</taxon>
        <taxon>Polychaeta</taxon>
        <taxon>Sedentaria</taxon>
        <taxon>Scolecida</taxon>
        <taxon>Capitellidae</taxon>
        <taxon>Capitella</taxon>
    </lineage>
</organism>
<dbReference type="AlphaFoldDB" id="R7TJE0"/>
<dbReference type="EnsemblMetazoa" id="CapteT185225">
    <property type="protein sequence ID" value="CapteP185225"/>
    <property type="gene ID" value="CapteG185225"/>
</dbReference>
<name>R7TJE0_CAPTE</name>
<evidence type="ECO:0000256" key="1">
    <source>
        <dbReference type="SAM" id="MobiDB-lite"/>
    </source>
</evidence>
<sequence length="144" mass="16344">MSYLQYTQMTTTTVLLYVLTVCLFSSTFAQWLPNTDGDFAIFDNPDDDVIFQELQSTKRSEMPPLSAEQIIMIMKQLKNHKSSDRDDAVSDEIAEYETPSVERSSPLSFGTDIDAISTMLASRRMGKHGRMRSVRHRLAALGKR</sequence>
<dbReference type="EMBL" id="KB309561">
    <property type="protein sequence ID" value="ELT93933.1"/>
    <property type="molecule type" value="Genomic_DNA"/>
</dbReference>
<accession>R7TJE0</accession>
<evidence type="ECO:0000313" key="5">
    <source>
        <dbReference type="Proteomes" id="UP000014760"/>
    </source>
</evidence>
<keyword evidence="5" id="KW-1185">Reference proteome</keyword>
<dbReference type="EMBL" id="AMQN01012504">
    <property type="status" value="NOT_ANNOTATED_CDS"/>
    <property type="molecule type" value="Genomic_DNA"/>
</dbReference>